<protein>
    <submittedName>
        <fullName evidence="2">Uncharacterized protein</fullName>
    </submittedName>
</protein>
<evidence type="ECO:0000313" key="3">
    <source>
        <dbReference type="Proteomes" id="UP000008181"/>
    </source>
</evidence>
<reference evidence="2 3" key="1">
    <citation type="journal article" date="2011" name="Nat. Biotechnol.">
        <title>Comparative genomic analysis of the thermophilic biomass-degrading fungi Myceliophthora thermophila and Thielavia terrestris.</title>
        <authorList>
            <person name="Berka R.M."/>
            <person name="Grigoriev I.V."/>
            <person name="Otillar R."/>
            <person name="Salamov A."/>
            <person name="Grimwood J."/>
            <person name="Reid I."/>
            <person name="Ishmael N."/>
            <person name="John T."/>
            <person name="Darmond C."/>
            <person name="Moisan M.-C."/>
            <person name="Henrissat B."/>
            <person name="Coutinho P.M."/>
            <person name="Lombard V."/>
            <person name="Natvig D.O."/>
            <person name="Lindquist E."/>
            <person name="Schmutz J."/>
            <person name="Lucas S."/>
            <person name="Harris P."/>
            <person name="Powlowski J."/>
            <person name="Bellemare A."/>
            <person name="Taylor D."/>
            <person name="Butler G."/>
            <person name="de Vries R.P."/>
            <person name="Allijn I.E."/>
            <person name="van den Brink J."/>
            <person name="Ushinsky S."/>
            <person name="Storms R."/>
            <person name="Powell A.J."/>
            <person name="Paulsen I.T."/>
            <person name="Elbourne L.D.H."/>
            <person name="Baker S.E."/>
            <person name="Magnuson J."/>
            <person name="LaBoissiere S."/>
            <person name="Clutterbuck A.J."/>
            <person name="Martinez D."/>
            <person name="Wogulis M."/>
            <person name="de Leon A.L."/>
            <person name="Rey M.W."/>
            <person name="Tsang A."/>
        </authorList>
    </citation>
    <scope>NUCLEOTIDE SEQUENCE [LARGE SCALE GENOMIC DNA]</scope>
    <source>
        <strain evidence="3">ATCC 38088 / NRRL 8126</strain>
    </source>
</reference>
<proteinExistence type="predicted"/>
<evidence type="ECO:0000313" key="2">
    <source>
        <dbReference type="EMBL" id="AEO69917.1"/>
    </source>
</evidence>
<organism evidence="2 3">
    <name type="scientific">Thermothielavioides terrestris (strain ATCC 38088 / NRRL 8126)</name>
    <name type="common">Thielavia terrestris</name>
    <dbReference type="NCBI Taxonomy" id="578455"/>
    <lineage>
        <taxon>Eukaryota</taxon>
        <taxon>Fungi</taxon>
        <taxon>Dikarya</taxon>
        <taxon>Ascomycota</taxon>
        <taxon>Pezizomycotina</taxon>
        <taxon>Sordariomycetes</taxon>
        <taxon>Sordariomycetidae</taxon>
        <taxon>Sordariales</taxon>
        <taxon>Chaetomiaceae</taxon>
        <taxon>Thermothielavioides</taxon>
        <taxon>Thermothielavioides terrestris</taxon>
    </lineage>
</organism>
<evidence type="ECO:0000256" key="1">
    <source>
        <dbReference type="SAM" id="MobiDB-lite"/>
    </source>
</evidence>
<dbReference type="KEGG" id="ttt:THITE_115317"/>
<accession>G2RD82</accession>
<sequence length="301" mass="32146">MAPCARLQGECPFAARQNLRNLGYFPGRPFGSFQYRLLYKTLDCAAPQLMREGRWGATKYTPWFYMQPGRRLVAHRGEGRGWGGQEKVPAPPAGAVDQLELGEKAIEANLKKKKIKLAFREGAVCIARPRLVGFGARGRQVVAAVSPMSPGWIATGWGRVNSASASDKGPVPVPENMDGRLNELSICEPAIVLEAEELRATIPTVLPERGVPRGLEPSIPGCSIWDAWVVAAVQSISEPITAGAAWRSSPPGRAAGGRPLIGNRWLVETRGRAADAAPGQLGGRPGDQGRVQEAGVSLGNG</sequence>
<dbReference type="RefSeq" id="XP_003656253.1">
    <property type="nucleotide sequence ID" value="XM_003656205.1"/>
</dbReference>
<keyword evidence="3" id="KW-1185">Reference proteome</keyword>
<name>G2RD82_THETT</name>
<gene>
    <name evidence="2" type="ORF">THITE_115317</name>
</gene>
<dbReference type="GeneID" id="11522761"/>
<dbReference type="AlphaFoldDB" id="G2RD82"/>
<dbReference type="HOGENOM" id="CLU_924967_0_0_1"/>
<dbReference type="EMBL" id="CP003013">
    <property type="protein sequence ID" value="AEO69917.1"/>
    <property type="molecule type" value="Genomic_DNA"/>
</dbReference>
<dbReference type="Proteomes" id="UP000008181">
    <property type="component" value="Chromosome 5"/>
</dbReference>
<feature type="region of interest" description="Disordered" evidence="1">
    <location>
        <begin position="272"/>
        <end position="301"/>
    </location>
</feature>